<keyword evidence="4" id="KW-1185">Reference proteome</keyword>
<reference evidence="4" key="1">
    <citation type="journal article" date="2019" name="Int. J. Syst. Evol. Microbiol.">
        <title>The Global Catalogue of Microorganisms (GCM) 10K type strain sequencing project: providing services to taxonomists for standard genome sequencing and annotation.</title>
        <authorList>
            <consortium name="The Broad Institute Genomics Platform"/>
            <consortium name="The Broad Institute Genome Sequencing Center for Infectious Disease"/>
            <person name="Wu L."/>
            <person name="Ma J."/>
        </authorList>
    </citation>
    <scope>NUCLEOTIDE SEQUENCE [LARGE SCALE GENOMIC DNA]</scope>
    <source>
        <strain evidence="4">NBRC 111146</strain>
    </source>
</reference>
<dbReference type="Gene3D" id="3.40.50.300">
    <property type="entry name" value="P-loop containing nucleotide triphosphate hydrolases"/>
    <property type="match status" value="1"/>
</dbReference>
<organism evidence="3 4">
    <name type="scientific">Vibrio algivorus</name>
    <dbReference type="NCBI Taxonomy" id="1667024"/>
    <lineage>
        <taxon>Bacteria</taxon>
        <taxon>Pseudomonadati</taxon>
        <taxon>Pseudomonadota</taxon>
        <taxon>Gammaproteobacteria</taxon>
        <taxon>Vibrionales</taxon>
        <taxon>Vibrionaceae</taxon>
        <taxon>Vibrio</taxon>
    </lineage>
</organism>
<dbReference type="InterPro" id="IPR027417">
    <property type="entry name" value="P-loop_NTPase"/>
</dbReference>
<dbReference type="Pfam" id="PF05707">
    <property type="entry name" value="Zot"/>
    <property type="match status" value="1"/>
</dbReference>
<evidence type="ECO:0000259" key="2">
    <source>
        <dbReference type="Pfam" id="PF05707"/>
    </source>
</evidence>
<dbReference type="EMBL" id="BSPV01000003">
    <property type="protein sequence ID" value="GLT14041.1"/>
    <property type="molecule type" value="Genomic_DNA"/>
</dbReference>
<feature type="domain" description="Zona occludens toxin N-terminal" evidence="2">
    <location>
        <begin position="2"/>
        <end position="254"/>
    </location>
</feature>
<dbReference type="RefSeq" id="WP_089124402.1">
    <property type="nucleotide sequence ID" value="NZ_BSPV01000003.1"/>
</dbReference>
<protein>
    <submittedName>
        <fullName evidence="3">Toxin</fullName>
    </submittedName>
</protein>
<gene>
    <name evidence="3" type="ORF">GCM10007931_10150</name>
</gene>
<keyword evidence="1" id="KW-1133">Transmembrane helix</keyword>
<name>A0ABQ6EMQ3_9VIBR</name>
<sequence>MAVKIRHGANGSYKSATAVWFDLLPALRNGRVVVTNIQGMESVETIEKRLGERFPPSAKIIKIYSLTESGRYMWQNFYNWMPMGAYMIIDECQDIYSKTVGFDMAKNTYQGLEKFKEGLPDWYPDFYNRVLEAYKPDESTIDIDDSGETLFDDNGLIRLPPTFEESISRHRHFNWDITFVTPNIKKLSTEVRSCAEVAIHHKSKDSFFFTKRKPRLYEHDPNATSFNSPKPEECRRVKVPLAVHLLYKSTVTGKTTKSGLASSPLSNFKFVLVMLLGLCSILYVIYGGIDAYQRYNSDDSTQDINSNQTVNQTGQTNNQVLPMDKTDSKIRNVQIDDVHDSRLLSESGEPFFNNRSVNTVPELWPFDVTNVYVGGISLKITDTKVIPTIVFKQTMTDGSESYVYNSMLEKMGYQFKVLDYCLVEMNTAGVRKFLTCDMRKTPNDFGDQVNNPITDLANSMQPNKSRNDLPNMDAILPI</sequence>
<evidence type="ECO:0000256" key="1">
    <source>
        <dbReference type="SAM" id="Phobius"/>
    </source>
</evidence>
<accession>A0ABQ6EMQ3</accession>
<evidence type="ECO:0000313" key="3">
    <source>
        <dbReference type="EMBL" id="GLT14041.1"/>
    </source>
</evidence>
<comment type="caution">
    <text evidence="3">The sequence shown here is derived from an EMBL/GenBank/DDBJ whole genome shotgun (WGS) entry which is preliminary data.</text>
</comment>
<keyword evidence="1" id="KW-0812">Transmembrane</keyword>
<evidence type="ECO:0000313" key="4">
    <source>
        <dbReference type="Proteomes" id="UP001157156"/>
    </source>
</evidence>
<proteinExistence type="predicted"/>
<keyword evidence="1" id="KW-0472">Membrane</keyword>
<dbReference type="Proteomes" id="UP001157156">
    <property type="component" value="Unassembled WGS sequence"/>
</dbReference>
<feature type="transmembrane region" description="Helical" evidence="1">
    <location>
        <begin position="270"/>
        <end position="289"/>
    </location>
</feature>
<dbReference type="InterPro" id="IPR008900">
    <property type="entry name" value="Zot_N"/>
</dbReference>